<evidence type="ECO:0000256" key="3">
    <source>
        <dbReference type="ARBA" id="ARBA00022475"/>
    </source>
</evidence>
<dbReference type="FunFam" id="1.10.510.10:FF:000468">
    <property type="entry name" value="PTI1-like tyrosine-protein kinase 3"/>
    <property type="match status" value="1"/>
</dbReference>
<keyword evidence="14" id="KW-0675">Receptor</keyword>
<comment type="catalytic activity">
    <reaction evidence="17">
        <text>L-seryl-[protein] + ATP = O-phospho-L-seryl-[protein] + ADP + H(+)</text>
        <dbReference type="Rhea" id="RHEA:17989"/>
        <dbReference type="Rhea" id="RHEA-COMP:9863"/>
        <dbReference type="Rhea" id="RHEA-COMP:11604"/>
        <dbReference type="ChEBI" id="CHEBI:15378"/>
        <dbReference type="ChEBI" id="CHEBI:29999"/>
        <dbReference type="ChEBI" id="CHEBI:30616"/>
        <dbReference type="ChEBI" id="CHEBI:83421"/>
        <dbReference type="ChEBI" id="CHEBI:456216"/>
        <dbReference type="EC" id="2.7.11.1"/>
    </reaction>
</comment>
<dbReference type="PROSITE" id="PS50011">
    <property type="entry name" value="PROTEIN_KINASE_DOM"/>
    <property type="match status" value="1"/>
</dbReference>
<dbReference type="PROSITE" id="PS51782">
    <property type="entry name" value="LYSM"/>
    <property type="match status" value="1"/>
</dbReference>
<gene>
    <name evidence="23" type="ORF">OIU84_016715</name>
</gene>
<dbReference type="GO" id="GO:0005524">
    <property type="term" value="F:ATP binding"/>
    <property type="evidence" value="ECO:0007669"/>
    <property type="project" value="UniProtKB-UniRule"/>
</dbReference>
<evidence type="ECO:0000256" key="20">
    <source>
        <dbReference type="SAM" id="SignalP"/>
    </source>
</evidence>
<dbReference type="PROSITE" id="PS00107">
    <property type="entry name" value="PROTEIN_KINASE_ATP"/>
    <property type="match status" value="1"/>
</dbReference>
<evidence type="ECO:0000256" key="2">
    <source>
        <dbReference type="ARBA" id="ARBA00012513"/>
    </source>
</evidence>
<comment type="catalytic activity">
    <reaction evidence="16">
        <text>L-threonyl-[protein] + ATP = O-phospho-L-threonyl-[protein] + ADP + H(+)</text>
        <dbReference type="Rhea" id="RHEA:46608"/>
        <dbReference type="Rhea" id="RHEA-COMP:11060"/>
        <dbReference type="Rhea" id="RHEA-COMP:11605"/>
        <dbReference type="ChEBI" id="CHEBI:15378"/>
        <dbReference type="ChEBI" id="CHEBI:30013"/>
        <dbReference type="ChEBI" id="CHEBI:30616"/>
        <dbReference type="ChEBI" id="CHEBI:61977"/>
        <dbReference type="ChEBI" id="CHEBI:456216"/>
        <dbReference type="EC" id="2.7.11.1"/>
    </reaction>
</comment>
<dbReference type="CDD" id="cd00118">
    <property type="entry name" value="LysM"/>
    <property type="match status" value="1"/>
</dbReference>
<keyword evidence="7 20" id="KW-0732">Signal</keyword>
<reference evidence="23 24" key="1">
    <citation type="journal article" date="2023" name="Int. J. Mol. Sci.">
        <title>De Novo Assembly and Annotation of 11 Diverse Shrub Willow (Salix) Genomes Reveals Novel Gene Organization in Sex-Linked Regions.</title>
        <authorList>
            <person name="Hyden B."/>
            <person name="Feng K."/>
            <person name="Yates T.B."/>
            <person name="Jawdy S."/>
            <person name="Cereghino C."/>
            <person name="Smart L.B."/>
            <person name="Muchero W."/>
        </authorList>
    </citation>
    <scope>NUCLEOTIDE SEQUENCE [LARGE SCALE GENOMIC DNA]</scope>
    <source>
        <tissue evidence="23">Shoot tip</tissue>
    </source>
</reference>
<dbReference type="GO" id="GO:0045087">
    <property type="term" value="P:innate immune response"/>
    <property type="evidence" value="ECO:0007669"/>
    <property type="project" value="InterPro"/>
</dbReference>
<keyword evidence="24" id="KW-1185">Reference proteome</keyword>
<dbReference type="AlphaFoldDB" id="A0AAD6JBY0"/>
<evidence type="ECO:0000256" key="11">
    <source>
        <dbReference type="ARBA" id="ARBA00022989"/>
    </source>
</evidence>
<feature type="domain" description="Protein kinase" evidence="21">
    <location>
        <begin position="240"/>
        <end position="513"/>
    </location>
</feature>
<keyword evidence="3" id="KW-1003">Cell membrane</keyword>
<feature type="transmembrane region" description="Helical" evidence="19">
    <location>
        <begin position="153"/>
        <end position="173"/>
    </location>
</feature>
<dbReference type="SMART" id="SM00220">
    <property type="entry name" value="S_TKc"/>
    <property type="match status" value="1"/>
</dbReference>
<evidence type="ECO:0000256" key="1">
    <source>
        <dbReference type="ARBA" id="ARBA00004162"/>
    </source>
</evidence>
<evidence type="ECO:0000256" key="5">
    <source>
        <dbReference type="ARBA" id="ARBA00022679"/>
    </source>
</evidence>
<evidence type="ECO:0000256" key="18">
    <source>
        <dbReference type="PROSITE-ProRule" id="PRU10141"/>
    </source>
</evidence>
<dbReference type="EMBL" id="JAPFFJ010000019">
    <property type="protein sequence ID" value="KAJ6401354.1"/>
    <property type="molecule type" value="Genomic_DNA"/>
</dbReference>
<dbReference type="Pfam" id="PF00069">
    <property type="entry name" value="Pkinase"/>
    <property type="match status" value="1"/>
</dbReference>
<evidence type="ECO:0000256" key="19">
    <source>
        <dbReference type="SAM" id="Phobius"/>
    </source>
</evidence>
<keyword evidence="9" id="KW-0418">Kinase</keyword>
<feature type="domain" description="LysM" evidence="22">
    <location>
        <begin position="101"/>
        <end position="149"/>
    </location>
</feature>
<evidence type="ECO:0000256" key="13">
    <source>
        <dbReference type="ARBA" id="ARBA00023157"/>
    </source>
</evidence>
<dbReference type="FunFam" id="3.30.200.20:FF:000468">
    <property type="entry name" value="LysM receptor kinase 2"/>
    <property type="match status" value="1"/>
</dbReference>
<keyword evidence="13" id="KW-1015">Disulfide bond</keyword>
<dbReference type="GO" id="GO:0005886">
    <property type="term" value="C:plasma membrane"/>
    <property type="evidence" value="ECO:0007669"/>
    <property type="project" value="UniProtKB-SubCell"/>
</dbReference>
<dbReference type="CDD" id="cd14066">
    <property type="entry name" value="STKc_IRAK"/>
    <property type="match status" value="1"/>
</dbReference>
<organism evidence="23 24">
    <name type="scientific">Salix udensis</name>
    <dbReference type="NCBI Taxonomy" id="889485"/>
    <lineage>
        <taxon>Eukaryota</taxon>
        <taxon>Viridiplantae</taxon>
        <taxon>Streptophyta</taxon>
        <taxon>Embryophyta</taxon>
        <taxon>Tracheophyta</taxon>
        <taxon>Spermatophyta</taxon>
        <taxon>Magnoliopsida</taxon>
        <taxon>eudicotyledons</taxon>
        <taxon>Gunneridae</taxon>
        <taxon>Pentapetalae</taxon>
        <taxon>rosids</taxon>
        <taxon>fabids</taxon>
        <taxon>Malpighiales</taxon>
        <taxon>Salicaceae</taxon>
        <taxon>Saliceae</taxon>
        <taxon>Salix</taxon>
    </lineage>
</organism>
<keyword evidence="5" id="KW-0808">Transferase</keyword>
<dbReference type="GO" id="GO:0004674">
    <property type="term" value="F:protein serine/threonine kinase activity"/>
    <property type="evidence" value="ECO:0007669"/>
    <property type="project" value="UniProtKB-KW"/>
</dbReference>
<dbReference type="Pfam" id="PF23577">
    <property type="entry name" value="LysM_RLK"/>
    <property type="match status" value="1"/>
</dbReference>
<evidence type="ECO:0000256" key="10">
    <source>
        <dbReference type="ARBA" id="ARBA00022840"/>
    </source>
</evidence>
<dbReference type="Proteomes" id="UP001162972">
    <property type="component" value="Chromosome 14"/>
</dbReference>
<evidence type="ECO:0000256" key="16">
    <source>
        <dbReference type="ARBA" id="ARBA00047899"/>
    </source>
</evidence>
<dbReference type="Gene3D" id="3.30.200.20">
    <property type="entry name" value="Phosphorylase Kinase, domain 1"/>
    <property type="match status" value="1"/>
</dbReference>
<dbReference type="EC" id="2.7.11.1" evidence="2"/>
<feature type="chain" id="PRO_5042151701" description="non-specific serine/threonine protein kinase" evidence="20">
    <location>
        <begin position="22"/>
        <end position="538"/>
    </location>
</feature>
<sequence>MNPKLGLGFLLLLLLCYSIESQCSKGCDLALASYYVWQEANLTFIAEVMQSSILKSSDFDTILRYNPQSSKQRLPPILHQDQHPFPLRLHRRVSKDYDLFTTYPLQPNDTLESIANQNNVTQELLQRYNAGFNFSRGTGVVYIPTKGIAGGTIAGISMAAVAVALLLAVLIYVDFYRKKKGKGAILLSASPQLSPPPVHVTGSNSNRPVNAPGSQGLTGITVNKSVEYSYEELSKATDDFSLANKIGEGGFGTVYYAELRGEKAAIKKMNVQDSKEFFAELKVLTHIHHLNLVRLLGYCVEGFLFLVYEYIENGNLSQHLHGSGKDPLPWSTRVQIALDSARGLEYIHEHTVPVYIHRDIKSANILIDKNFRGKVADFGLSKLTEVGGASLLTHLVGTFGYMPPEYAQYGDVTPKIDVFAFGVVLYELISAKEAIVKENGSSDESRGLISLFGDVLNQPDPGEDLRKLVDPRLGEDYPLDSVRKMTQLAKACTHDDPQSRPSMRSIVVALTTLSSSTEDWDGGPLYENQALVNLMSGR</sequence>
<evidence type="ECO:0000313" key="24">
    <source>
        <dbReference type="Proteomes" id="UP001162972"/>
    </source>
</evidence>
<dbReference type="PANTHER" id="PTHR46204">
    <property type="entry name" value="CHITIN ELICITOR RECEPTOR KINASE 1-RELATED"/>
    <property type="match status" value="1"/>
</dbReference>
<comment type="caution">
    <text evidence="23">The sequence shown here is derived from an EMBL/GenBank/DDBJ whole genome shotgun (WGS) entry which is preliminary data.</text>
</comment>
<dbReference type="PROSITE" id="PS00108">
    <property type="entry name" value="PROTEIN_KINASE_ST"/>
    <property type="match status" value="1"/>
</dbReference>
<name>A0AAD6JBY0_9ROSI</name>
<protein>
    <recommendedName>
        <fullName evidence="2">non-specific serine/threonine protein kinase</fullName>
        <ecNumber evidence="2">2.7.11.1</ecNumber>
    </recommendedName>
</protein>
<dbReference type="InterPro" id="IPR008271">
    <property type="entry name" value="Ser/Thr_kinase_AS"/>
</dbReference>
<dbReference type="InterPro" id="IPR018392">
    <property type="entry name" value="LysM"/>
</dbReference>
<evidence type="ECO:0000256" key="17">
    <source>
        <dbReference type="ARBA" id="ARBA00048679"/>
    </source>
</evidence>
<dbReference type="GO" id="GO:0009617">
    <property type="term" value="P:response to bacterium"/>
    <property type="evidence" value="ECO:0007669"/>
    <property type="project" value="UniProtKB-ARBA"/>
</dbReference>
<keyword evidence="15" id="KW-0325">Glycoprotein</keyword>
<dbReference type="InterPro" id="IPR057097">
    <property type="entry name" value="LysM_RLK3/10"/>
</dbReference>
<proteinExistence type="predicted"/>
<evidence type="ECO:0000256" key="9">
    <source>
        <dbReference type="ARBA" id="ARBA00022777"/>
    </source>
</evidence>
<dbReference type="Gene3D" id="1.10.510.10">
    <property type="entry name" value="Transferase(Phosphotransferase) domain 1"/>
    <property type="match status" value="1"/>
</dbReference>
<dbReference type="InterPro" id="IPR000719">
    <property type="entry name" value="Prot_kinase_dom"/>
</dbReference>
<evidence type="ECO:0000256" key="7">
    <source>
        <dbReference type="ARBA" id="ARBA00022729"/>
    </source>
</evidence>
<evidence type="ECO:0000256" key="14">
    <source>
        <dbReference type="ARBA" id="ARBA00023170"/>
    </source>
</evidence>
<keyword evidence="12 19" id="KW-0472">Membrane</keyword>
<evidence type="ECO:0000256" key="4">
    <source>
        <dbReference type="ARBA" id="ARBA00022527"/>
    </source>
</evidence>
<evidence type="ECO:0000256" key="8">
    <source>
        <dbReference type="ARBA" id="ARBA00022741"/>
    </source>
</evidence>
<evidence type="ECO:0000259" key="21">
    <source>
        <dbReference type="PROSITE" id="PS50011"/>
    </source>
</evidence>
<dbReference type="InterPro" id="IPR017441">
    <property type="entry name" value="Protein_kinase_ATP_BS"/>
</dbReference>
<feature type="binding site" evidence="18">
    <location>
        <position position="268"/>
    </location>
    <ligand>
        <name>ATP</name>
        <dbReference type="ChEBI" id="CHEBI:30616"/>
    </ligand>
</feature>
<feature type="signal peptide" evidence="20">
    <location>
        <begin position="1"/>
        <end position="21"/>
    </location>
</feature>
<evidence type="ECO:0000259" key="22">
    <source>
        <dbReference type="PROSITE" id="PS51782"/>
    </source>
</evidence>
<dbReference type="GO" id="GO:0019199">
    <property type="term" value="F:transmembrane receptor protein kinase activity"/>
    <property type="evidence" value="ECO:0007669"/>
    <property type="project" value="InterPro"/>
</dbReference>
<dbReference type="InterPro" id="IPR044812">
    <property type="entry name" value="CERK1/LYK3-like"/>
</dbReference>
<accession>A0AAD6JBY0</accession>
<keyword evidence="4" id="KW-0723">Serine/threonine-protein kinase</keyword>
<dbReference type="SUPFAM" id="SSF56112">
    <property type="entry name" value="Protein kinase-like (PK-like)"/>
    <property type="match status" value="1"/>
</dbReference>
<evidence type="ECO:0000256" key="15">
    <source>
        <dbReference type="ARBA" id="ARBA00023180"/>
    </source>
</evidence>
<keyword evidence="8 18" id="KW-0547">Nucleotide-binding</keyword>
<evidence type="ECO:0000256" key="12">
    <source>
        <dbReference type="ARBA" id="ARBA00023136"/>
    </source>
</evidence>
<keyword evidence="11 19" id="KW-1133">Transmembrane helix</keyword>
<dbReference type="InterPro" id="IPR011009">
    <property type="entry name" value="Kinase-like_dom_sf"/>
</dbReference>
<keyword evidence="6 19" id="KW-0812">Transmembrane</keyword>
<evidence type="ECO:0000313" key="23">
    <source>
        <dbReference type="EMBL" id="KAJ6401354.1"/>
    </source>
</evidence>
<evidence type="ECO:0000256" key="6">
    <source>
        <dbReference type="ARBA" id="ARBA00022692"/>
    </source>
</evidence>
<dbReference type="PANTHER" id="PTHR46204:SF30">
    <property type="entry name" value="CHITIN ELICITOR RECEPTOR KINASE 1"/>
    <property type="match status" value="1"/>
</dbReference>
<keyword evidence="10 18" id="KW-0067">ATP-binding</keyword>
<comment type="subcellular location">
    <subcellularLocation>
        <location evidence="1">Cell membrane</location>
        <topology evidence="1">Single-pass membrane protein</topology>
    </subcellularLocation>
</comment>